<keyword evidence="1" id="KW-1185">Reference proteome</keyword>
<organism evidence="1 2">
    <name type="scientific">Drosophila albomicans</name>
    <name type="common">Fruit fly</name>
    <dbReference type="NCBI Taxonomy" id="7291"/>
    <lineage>
        <taxon>Eukaryota</taxon>
        <taxon>Metazoa</taxon>
        <taxon>Ecdysozoa</taxon>
        <taxon>Arthropoda</taxon>
        <taxon>Hexapoda</taxon>
        <taxon>Insecta</taxon>
        <taxon>Pterygota</taxon>
        <taxon>Neoptera</taxon>
        <taxon>Endopterygota</taxon>
        <taxon>Diptera</taxon>
        <taxon>Brachycera</taxon>
        <taxon>Muscomorpha</taxon>
        <taxon>Ephydroidea</taxon>
        <taxon>Drosophilidae</taxon>
        <taxon>Drosophila</taxon>
    </lineage>
</organism>
<evidence type="ECO:0000313" key="1">
    <source>
        <dbReference type="Proteomes" id="UP000515160"/>
    </source>
</evidence>
<evidence type="ECO:0000313" key="2">
    <source>
        <dbReference type="RefSeq" id="XP_051860920.1"/>
    </source>
</evidence>
<dbReference type="OrthoDB" id="6350276at2759"/>
<dbReference type="AlphaFoldDB" id="A0A9C6WAR0"/>
<proteinExistence type="predicted"/>
<gene>
    <name evidence="2" type="primary">LOC117567120</name>
</gene>
<accession>A0A9C6WAR0</accession>
<name>A0A9C6WAR0_DROAB</name>
<sequence length="221" mass="23883">MRFKVWTNNILVNLQTSMSQSRTFGAQSRKSYVGLLLLTACAFLTQSVLAAATSDAAYGETEVHKDNDYPTLIKRPAFFVGSRYGRSGGNGGGAGNNGAGSGVGPSKTRRLIIVPRNDRFFLGSRYGKRSDEYLSPYEQSSLSLDLNKAALRDSVENGMDNEKPGPSRTRLAPGTTMSCVYTGIGNFYRCSSADELNNIMNRSEGLTMDSNSIGAEDANTK</sequence>
<reference evidence="2" key="1">
    <citation type="submission" date="2025-08" db="UniProtKB">
        <authorList>
            <consortium name="RefSeq"/>
        </authorList>
    </citation>
    <scope>IDENTIFICATION</scope>
    <source>
        <strain evidence="2">15112-1751.03</strain>
        <tissue evidence="2">Whole Adult</tissue>
    </source>
</reference>
<dbReference type="Proteomes" id="UP000515160">
    <property type="component" value="Chromosome 3"/>
</dbReference>
<protein>
    <submittedName>
        <fullName evidence="2">Uncharacterized protein LOC117567120 isoform X1</fullName>
    </submittedName>
</protein>
<dbReference type="RefSeq" id="XP_051860920.1">
    <property type="nucleotide sequence ID" value="XM_052004960.1"/>
</dbReference>
<dbReference type="GeneID" id="117567120"/>